<dbReference type="HOGENOM" id="CLU_016701_1_0_1"/>
<accession>A0A0B2WQC3</accession>
<evidence type="ECO:0000313" key="2">
    <source>
        <dbReference type="Proteomes" id="UP000030816"/>
    </source>
</evidence>
<sequence length="559" mass="63592">MGTRGLIIVRFNRRYYVRFNRLDSYFEGLGASIVAGIPADPDEYRAWLDKERAKYAALEKKLEDEVYELRDGVDSIPRGFYNFLEFPSELPLLDNLDAEYTYITNLDQEILTMNQGIHWKLANIPRKDNLWLRSIADSVYVGKPTICLETCPEEYVASPALPAPSDNMEMDINFRLVVPAASVEGGRSMLLAYLLARVFEAYQRQITQFALEWAADSFPFRELVFALVSIASGKARLNPCVPGPEVMELCADRVWAETADKEPPVPFGTMFHRPGEPPGASPSETIYWLDDVLVCLTRMPDGESVTRAVDYGWDEGFGHFQIVILSVFDVVFAEVSPGDDDLPFVKVTARMPLSPIRKHHCVSSHPRERPAAKPNMNQRFATEDRVMRSFPSWDMRIFDRLFVGCAALVNFFNVAGNRRAATASPGRLPPELYEQIIGHLDHETWNSCLDVSQQIRQICLRKFRLDHQMRLVAPPPQLPQGKHKKRPISFHAQNVQSGRIVQLTPCPTYLNPLWENRYNWVPVIGDNLKLAMQNALIEFKISADSEERTHNEPDSQISS</sequence>
<evidence type="ECO:0000313" key="1">
    <source>
        <dbReference type="EMBL" id="KHN95824.1"/>
    </source>
</evidence>
<reference evidence="1 2" key="1">
    <citation type="journal article" date="2014" name="Proc. Natl. Acad. Sci. U.S.A.">
        <title>Trajectory and genomic determinants of fungal-pathogen speciation and host adaptation.</title>
        <authorList>
            <person name="Hu X."/>
            <person name="Xiao G."/>
            <person name="Zheng P."/>
            <person name="Shang Y."/>
            <person name="Su Y."/>
            <person name="Zhang X."/>
            <person name="Liu X."/>
            <person name="Zhan S."/>
            <person name="St Leger R.J."/>
            <person name="Wang C."/>
        </authorList>
    </citation>
    <scope>NUCLEOTIDE SEQUENCE [LARGE SCALE GENOMIC DNA]</scope>
    <source>
        <strain evidence="1 2">ARSEF 1941</strain>
    </source>
</reference>
<comment type="caution">
    <text evidence="1">The sequence shown here is derived from an EMBL/GenBank/DDBJ whole genome shotgun (WGS) entry which is preliminary data.</text>
</comment>
<gene>
    <name evidence="1" type="ORF">MAM_06436</name>
</gene>
<dbReference type="OrthoDB" id="3938867at2759"/>
<organism evidence="1 2">
    <name type="scientific">Metarhizium album (strain ARSEF 1941)</name>
    <dbReference type="NCBI Taxonomy" id="1081103"/>
    <lineage>
        <taxon>Eukaryota</taxon>
        <taxon>Fungi</taxon>
        <taxon>Dikarya</taxon>
        <taxon>Ascomycota</taxon>
        <taxon>Pezizomycotina</taxon>
        <taxon>Sordariomycetes</taxon>
        <taxon>Hypocreomycetidae</taxon>
        <taxon>Hypocreales</taxon>
        <taxon>Clavicipitaceae</taxon>
        <taxon>Metarhizium</taxon>
    </lineage>
</organism>
<name>A0A0B2WQC3_METAS</name>
<dbReference type="GeneID" id="63740891"/>
<keyword evidence="2" id="KW-1185">Reference proteome</keyword>
<dbReference type="AlphaFoldDB" id="A0A0B2WQC3"/>
<proteinExistence type="predicted"/>
<dbReference type="RefSeq" id="XP_040676890.1">
    <property type="nucleotide sequence ID" value="XM_040825234.1"/>
</dbReference>
<dbReference type="STRING" id="1081103.A0A0B2WQC3"/>
<dbReference type="EMBL" id="AZHE01000020">
    <property type="protein sequence ID" value="KHN95824.1"/>
    <property type="molecule type" value="Genomic_DNA"/>
</dbReference>
<protein>
    <submittedName>
        <fullName evidence="1">F-box domain, cyclin-like protein</fullName>
    </submittedName>
</protein>
<dbReference type="Proteomes" id="UP000030816">
    <property type="component" value="Unassembled WGS sequence"/>
</dbReference>